<comment type="caution">
    <text evidence="7">The sequence shown here is derived from an EMBL/GenBank/DDBJ whole genome shotgun (WGS) entry which is preliminary data.</text>
</comment>
<evidence type="ECO:0000313" key="8">
    <source>
        <dbReference type="Proteomes" id="UP000272400"/>
    </source>
</evidence>
<keyword evidence="4 5" id="KW-0472">Membrane</keyword>
<dbReference type="EMBL" id="RJKE01000001">
    <property type="protein sequence ID" value="ROO84315.1"/>
    <property type="molecule type" value="Genomic_DNA"/>
</dbReference>
<feature type="transmembrane region" description="Helical" evidence="5">
    <location>
        <begin position="218"/>
        <end position="242"/>
    </location>
</feature>
<proteinExistence type="predicted"/>
<feature type="transmembrane region" description="Helical" evidence="5">
    <location>
        <begin position="167"/>
        <end position="189"/>
    </location>
</feature>
<feature type="transmembrane region" description="Helical" evidence="5">
    <location>
        <begin position="288"/>
        <end position="312"/>
    </location>
</feature>
<organism evidence="7 8">
    <name type="scientific">Actinocorallia herbida</name>
    <dbReference type="NCBI Taxonomy" id="58109"/>
    <lineage>
        <taxon>Bacteria</taxon>
        <taxon>Bacillati</taxon>
        <taxon>Actinomycetota</taxon>
        <taxon>Actinomycetes</taxon>
        <taxon>Streptosporangiales</taxon>
        <taxon>Thermomonosporaceae</taxon>
        <taxon>Actinocorallia</taxon>
    </lineage>
</organism>
<sequence length="388" mass="40478">MNAFAEIRLVASRELARLRTRMFLIVTGGMMALIVGALIALKLLGGSPALAVGFADSATRAQVVGVTEAAGLEIEPRTVTDEAAGERLVSDGDLDALVLDGPLRLVVKDEPDDDLRGALTGLARQIALDAELTGAGLDPNAVAAAVGRADVEIVSLEGTDDLREQRIGLSVGLSLILFIVLQTTGVLVAQGVVEEKASRVVELLLSAVRPWRLMAGKVLGLGLVGLVQIGLVAAAGVTAQVATGVLGISLGALLGTAAWALLWFLVGYTIYALLYASAASTVARQEEIGGVTAPIQILLIIPYMAAFTVLPADPDGPAARVLSYIPFFAPILMPVRGAFGAPWWEQALALLPALLTIGALIWFSGRVYTYSVLRMGGRVSLKEALKGR</sequence>
<dbReference type="GO" id="GO:0016020">
    <property type="term" value="C:membrane"/>
    <property type="evidence" value="ECO:0007669"/>
    <property type="project" value="UniProtKB-SubCell"/>
</dbReference>
<evidence type="ECO:0000256" key="3">
    <source>
        <dbReference type="ARBA" id="ARBA00022989"/>
    </source>
</evidence>
<evidence type="ECO:0000256" key="5">
    <source>
        <dbReference type="SAM" id="Phobius"/>
    </source>
</evidence>
<evidence type="ECO:0000256" key="2">
    <source>
        <dbReference type="ARBA" id="ARBA00022692"/>
    </source>
</evidence>
<accession>A0A3N1CSW6</accession>
<reference evidence="7 8" key="1">
    <citation type="submission" date="2018-11" db="EMBL/GenBank/DDBJ databases">
        <title>Sequencing the genomes of 1000 actinobacteria strains.</title>
        <authorList>
            <person name="Klenk H.-P."/>
        </authorList>
    </citation>
    <scope>NUCLEOTIDE SEQUENCE [LARGE SCALE GENOMIC DNA]</scope>
    <source>
        <strain evidence="7 8">DSM 44254</strain>
    </source>
</reference>
<comment type="subcellular location">
    <subcellularLocation>
        <location evidence="1">Membrane</location>
        <topology evidence="1">Multi-pass membrane protein</topology>
    </subcellularLocation>
</comment>
<dbReference type="AlphaFoldDB" id="A0A3N1CSW6"/>
<dbReference type="InterPro" id="IPR013525">
    <property type="entry name" value="ABC2_TM"/>
</dbReference>
<feature type="transmembrane region" description="Helical" evidence="5">
    <location>
        <begin position="21"/>
        <end position="41"/>
    </location>
</feature>
<feature type="transmembrane region" description="Helical" evidence="5">
    <location>
        <begin position="248"/>
        <end position="276"/>
    </location>
</feature>
<dbReference type="GO" id="GO:0140359">
    <property type="term" value="F:ABC-type transporter activity"/>
    <property type="evidence" value="ECO:0007669"/>
    <property type="project" value="InterPro"/>
</dbReference>
<feature type="domain" description="ABC-2 type transporter transmembrane" evidence="6">
    <location>
        <begin position="23"/>
        <end position="364"/>
    </location>
</feature>
<evidence type="ECO:0000313" key="7">
    <source>
        <dbReference type="EMBL" id="ROO84315.1"/>
    </source>
</evidence>
<gene>
    <name evidence="7" type="ORF">EDD29_1835</name>
</gene>
<dbReference type="Proteomes" id="UP000272400">
    <property type="component" value="Unassembled WGS sequence"/>
</dbReference>
<name>A0A3N1CSW6_9ACTN</name>
<dbReference type="OrthoDB" id="3268959at2"/>
<keyword evidence="2 5" id="KW-0812">Transmembrane</keyword>
<protein>
    <submittedName>
        <fullName evidence="7">ABC-2 type transport system permease protein</fullName>
    </submittedName>
</protein>
<keyword evidence="3 5" id="KW-1133">Transmembrane helix</keyword>
<keyword evidence="8" id="KW-1185">Reference proteome</keyword>
<evidence type="ECO:0000256" key="1">
    <source>
        <dbReference type="ARBA" id="ARBA00004141"/>
    </source>
</evidence>
<evidence type="ECO:0000256" key="4">
    <source>
        <dbReference type="ARBA" id="ARBA00023136"/>
    </source>
</evidence>
<evidence type="ECO:0000259" key="6">
    <source>
        <dbReference type="Pfam" id="PF12698"/>
    </source>
</evidence>
<feature type="transmembrane region" description="Helical" evidence="5">
    <location>
        <begin position="347"/>
        <end position="365"/>
    </location>
</feature>
<dbReference type="RefSeq" id="WP_123663951.1">
    <property type="nucleotide sequence ID" value="NZ_RJKE01000001.1"/>
</dbReference>
<dbReference type="Pfam" id="PF12698">
    <property type="entry name" value="ABC2_membrane_3"/>
    <property type="match status" value="1"/>
</dbReference>